<keyword evidence="2" id="KW-1185">Reference proteome</keyword>
<sequence length="223" mass="24627">MTAPPYGAPGRTVVHLVRHGEVHNPQGVLYGRLPAYHLSDRGREMAVMAAEALAGHDIRHLRCSPLERAQETMAPIAVEFQGLKIVIDGRVIEAENQLEGQQVRFPQALRRPANLWLLRNPLRPSWGESYTEIVARMRLAIADAAVAAHGHEAVIVSHQLPIWMARCDVEGRRLVHDPRRRECSLASVTSLTLIDGRVTSVVYSEPAVHLLAGRTSKKFVAGA</sequence>
<dbReference type="Gene3D" id="3.40.50.1240">
    <property type="entry name" value="Phosphoglycerate mutase-like"/>
    <property type="match status" value="1"/>
</dbReference>
<dbReference type="eggNOG" id="COG0406">
    <property type="taxonomic scope" value="Bacteria"/>
</dbReference>
<dbReference type="GO" id="GO:0005737">
    <property type="term" value="C:cytoplasm"/>
    <property type="evidence" value="ECO:0007669"/>
    <property type="project" value="TreeGrafter"/>
</dbReference>
<dbReference type="InterPro" id="IPR029033">
    <property type="entry name" value="His_PPase_superfam"/>
</dbReference>
<reference evidence="1 2" key="1">
    <citation type="submission" date="2011-05" db="EMBL/GenBank/DDBJ databases">
        <title>Whole genome sequence of Microlunatus phosphovorus NM-1.</title>
        <authorList>
            <person name="Hosoyama A."/>
            <person name="Sasaki K."/>
            <person name="Harada T."/>
            <person name="Igarashi R."/>
            <person name="Kawakoshi A."/>
            <person name="Sasagawa M."/>
            <person name="Fukada J."/>
            <person name="Nakamura S."/>
            <person name="Katano Y."/>
            <person name="Hanada S."/>
            <person name="Kamagata Y."/>
            <person name="Nakamura N."/>
            <person name="Yamazaki S."/>
            <person name="Fujita N."/>
        </authorList>
    </citation>
    <scope>NUCLEOTIDE SEQUENCE [LARGE SCALE GENOMIC DNA]</scope>
    <source>
        <strain evidence="2">ATCC 700054 / DSM 10555 / JCM 9379 / NBRC 101784 / NCIMB 13414 / VKM Ac-1990 / NM-1</strain>
    </source>
</reference>
<dbReference type="SMART" id="SM00855">
    <property type="entry name" value="PGAM"/>
    <property type="match status" value="1"/>
</dbReference>
<dbReference type="PANTHER" id="PTHR48100">
    <property type="entry name" value="BROAD-SPECIFICITY PHOSPHATASE YOR283W-RELATED"/>
    <property type="match status" value="1"/>
</dbReference>
<accession>F5XF71</accession>
<evidence type="ECO:0000313" key="1">
    <source>
        <dbReference type="EMBL" id="BAK37809.1"/>
    </source>
</evidence>
<dbReference type="InterPro" id="IPR013078">
    <property type="entry name" value="His_Pase_superF_clade-1"/>
</dbReference>
<dbReference type="GO" id="GO:0016791">
    <property type="term" value="F:phosphatase activity"/>
    <property type="evidence" value="ECO:0007669"/>
    <property type="project" value="TreeGrafter"/>
</dbReference>
<dbReference type="EMBL" id="AP012204">
    <property type="protein sequence ID" value="BAK37809.1"/>
    <property type="molecule type" value="Genomic_DNA"/>
</dbReference>
<dbReference type="STRING" id="1032480.MLP_47950"/>
<name>F5XF71_MICPN</name>
<evidence type="ECO:0008006" key="3">
    <source>
        <dbReference type="Google" id="ProtNLM"/>
    </source>
</evidence>
<organism evidence="1 2">
    <name type="scientific">Microlunatus phosphovorus (strain ATCC 700054 / DSM 10555 / JCM 9379 / NBRC 101784 / NCIMB 13414 / VKM Ac-1990 / NM-1)</name>
    <dbReference type="NCBI Taxonomy" id="1032480"/>
    <lineage>
        <taxon>Bacteria</taxon>
        <taxon>Bacillati</taxon>
        <taxon>Actinomycetota</taxon>
        <taxon>Actinomycetes</taxon>
        <taxon>Propionibacteriales</taxon>
        <taxon>Propionibacteriaceae</taxon>
        <taxon>Microlunatus</taxon>
    </lineage>
</organism>
<evidence type="ECO:0000313" key="2">
    <source>
        <dbReference type="Proteomes" id="UP000007947"/>
    </source>
</evidence>
<dbReference type="Pfam" id="PF00300">
    <property type="entry name" value="His_Phos_1"/>
    <property type="match status" value="1"/>
</dbReference>
<dbReference type="SUPFAM" id="SSF53254">
    <property type="entry name" value="Phosphoglycerate mutase-like"/>
    <property type="match status" value="1"/>
</dbReference>
<dbReference type="KEGG" id="mph:MLP_47950"/>
<dbReference type="InterPro" id="IPR050275">
    <property type="entry name" value="PGM_Phosphatase"/>
</dbReference>
<dbReference type="Proteomes" id="UP000007947">
    <property type="component" value="Chromosome"/>
</dbReference>
<proteinExistence type="predicted"/>
<dbReference type="PANTHER" id="PTHR48100:SF51">
    <property type="entry name" value="PHOSPHOGLYCERATE MUTASE"/>
    <property type="match status" value="1"/>
</dbReference>
<gene>
    <name evidence="1" type="ordered locus">MLP_47950</name>
</gene>
<dbReference type="AlphaFoldDB" id="F5XF71"/>
<dbReference type="CDD" id="cd07067">
    <property type="entry name" value="HP_PGM_like"/>
    <property type="match status" value="1"/>
</dbReference>
<dbReference type="RefSeq" id="WP_013865633.1">
    <property type="nucleotide sequence ID" value="NC_015635.1"/>
</dbReference>
<protein>
    <recommendedName>
        <fullName evidence="3">Phosphoglycerate mutase family protein</fullName>
    </recommendedName>
</protein>
<dbReference type="HOGENOM" id="CLU_033323_5_1_11"/>
<dbReference type="OrthoDB" id="3215466at2"/>